<protein>
    <submittedName>
        <fullName evidence="1">Uncharacterized protein</fullName>
    </submittedName>
</protein>
<evidence type="ECO:0000313" key="1">
    <source>
        <dbReference type="EMBL" id="CAG7724157.1"/>
    </source>
</evidence>
<name>A0A8J2NSD1_9HEXA</name>
<feature type="non-terminal residue" evidence="1">
    <location>
        <position position="1"/>
    </location>
</feature>
<organism evidence="1 2">
    <name type="scientific">Allacma fusca</name>
    <dbReference type="NCBI Taxonomy" id="39272"/>
    <lineage>
        <taxon>Eukaryota</taxon>
        <taxon>Metazoa</taxon>
        <taxon>Ecdysozoa</taxon>
        <taxon>Arthropoda</taxon>
        <taxon>Hexapoda</taxon>
        <taxon>Collembola</taxon>
        <taxon>Symphypleona</taxon>
        <taxon>Sminthuridae</taxon>
        <taxon>Allacma</taxon>
    </lineage>
</organism>
<gene>
    <name evidence="1" type="ORF">AFUS01_LOCUS13194</name>
</gene>
<dbReference type="AlphaFoldDB" id="A0A8J2NSD1"/>
<reference evidence="1" key="1">
    <citation type="submission" date="2021-06" db="EMBL/GenBank/DDBJ databases">
        <authorList>
            <person name="Hodson N. C."/>
            <person name="Mongue J. A."/>
            <person name="Jaron S. K."/>
        </authorList>
    </citation>
    <scope>NUCLEOTIDE SEQUENCE</scope>
</reference>
<dbReference type="Proteomes" id="UP000708208">
    <property type="component" value="Unassembled WGS sequence"/>
</dbReference>
<dbReference type="EMBL" id="CAJVCH010106239">
    <property type="protein sequence ID" value="CAG7724157.1"/>
    <property type="molecule type" value="Genomic_DNA"/>
</dbReference>
<comment type="caution">
    <text evidence="1">The sequence shown here is derived from an EMBL/GenBank/DDBJ whole genome shotgun (WGS) entry which is preliminary data.</text>
</comment>
<accession>A0A8J2NSD1</accession>
<proteinExistence type="predicted"/>
<sequence length="21" mass="2497">AILVPQFHWSAEVTTRSIWVR</sequence>
<evidence type="ECO:0000313" key="2">
    <source>
        <dbReference type="Proteomes" id="UP000708208"/>
    </source>
</evidence>
<keyword evidence="2" id="KW-1185">Reference proteome</keyword>